<gene>
    <name evidence="1" type="primary">COX18</name>
    <name evidence="1" type="ORF">GWM34_02494</name>
</gene>
<reference evidence="1" key="1">
    <citation type="submission" date="2020-12" db="EMBL/GenBank/DDBJ databases">
        <title>Draft Genome of Candida africana.</title>
        <authorList>
            <person name="Ayanbimpe G.M."/>
            <person name="Enweani I.B."/>
            <person name="Aguiyi J.C."/>
            <person name="Nnadi U.P."/>
            <person name="Izam Y."/>
            <person name="Ubani A."/>
            <person name="Ngene A.C."/>
        </authorList>
    </citation>
    <scope>NUCLEOTIDE SEQUENCE</scope>
    <source>
        <strain evidence="1">CEC4854</strain>
    </source>
</reference>
<keyword evidence="2" id="KW-1185">Reference proteome</keyword>
<name>A0ACB7FNN6_9ASCO</name>
<accession>A0ACB7FNN6</accession>
<proteinExistence type="predicted"/>
<sequence length="335" mass="38504">MFSNKINRLGPLVIQNSSHKYPGVRNFSIDHNAIINTMTSSFQTVHEFSGLPWWALIPLTTFTLRSVWTLPLAILQRKRTQKQSQLRPLVSAMNPILKLNLARRVQQAKKKLENNSNTKEDITSIQASSTLSNMKYEQILLLSAKEARKRQKELFAKNGVQLWKNFILPAFQVPLWIMMSITMRDLSGWSSWDNTHNKALDPSLYEEGILWFQDLSIADPMHVFPVILGITALCNIEWTLKTLELLRLTKKLKFRPTLTDAFGNLTKMSIVFMMAISLHAPAALTIYWISSQLYSLLQNVMMDLMLPISFTPKKRINYAKIKNDNAVNVINWPCI</sequence>
<protein>
    <submittedName>
        <fullName evidence="1">COX18</fullName>
    </submittedName>
</protein>
<feature type="non-terminal residue" evidence="1">
    <location>
        <position position="1"/>
    </location>
</feature>
<comment type="caution">
    <text evidence="1">The sequence shown here is derived from an EMBL/GenBank/DDBJ whole genome shotgun (WGS) entry which is preliminary data.</text>
</comment>
<evidence type="ECO:0000313" key="2">
    <source>
        <dbReference type="Proteomes" id="UP000742417"/>
    </source>
</evidence>
<evidence type="ECO:0000313" key="1">
    <source>
        <dbReference type="EMBL" id="KAG8202862.1"/>
    </source>
</evidence>
<dbReference type="EMBL" id="JAENJO010000005">
    <property type="protein sequence ID" value="KAG8202862.1"/>
    <property type="molecule type" value="Genomic_DNA"/>
</dbReference>
<dbReference type="Proteomes" id="UP000742417">
    <property type="component" value="Unassembled WGS sequence"/>
</dbReference>
<organism evidence="1 2">
    <name type="scientific">Candida africana</name>
    <dbReference type="NCBI Taxonomy" id="241526"/>
    <lineage>
        <taxon>Eukaryota</taxon>
        <taxon>Fungi</taxon>
        <taxon>Dikarya</taxon>
        <taxon>Ascomycota</taxon>
        <taxon>Saccharomycotina</taxon>
        <taxon>Pichiomycetes</taxon>
        <taxon>Debaryomycetaceae</taxon>
        <taxon>Candida/Lodderomyces clade</taxon>
        <taxon>Candida</taxon>
    </lineage>
</organism>